<dbReference type="EMBL" id="JAQQXP010000002">
    <property type="protein sequence ID" value="MDC8832072.1"/>
    <property type="molecule type" value="Genomic_DNA"/>
</dbReference>
<gene>
    <name evidence="6" type="primary">cmr5</name>
    <name evidence="6" type="ORF">OIK42_15035</name>
</gene>
<dbReference type="InterPro" id="IPR010160">
    <property type="entry name" value="CRISPR-assoc_prot_Cmr5"/>
</dbReference>
<evidence type="ECO:0000256" key="2">
    <source>
        <dbReference type="ARBA" id="ARBA00006161"/>
    </source>
</evidence>
<organism evidence="6 7">
    <name type="scientific">Alteromonas gilva</name>
    <dbReference type="NCBI Taxonomy" id="2987522"/>
    <lineage>
        <taxon>Bacteria</taxon>
        <taxon>Pseudomonadati</taxon>
        <taxon>Pseudomonadota</taxon>
        <taxon>Gammaproteobacteria</taxon>
        <taxon>Alteromonadales</taxon>
        <taxon>Alteromonadaceae</taxon>
        <taxon>Alteromonas/Salinimonas group</taxon>
        <taxon>Alteromonas</taxon>
    </lineage>
</organism>
<comment type="subcellular location">
    <subcellularLocation>
        <location evidence="1">Cytoplasm</location>
    </subcellularLocation>
</comment>
<protein>
    <recommendedName>
        <fullName evidence="5">CRISPR type III-B/RAMP module-associated protein Cmr5</fullName>
    </recommendedName>
</protein>
<dbReference type="Proteomes" id="UP001218788">
    <property type="component" value="Unassembled WGS sequence"/>
</dbReference>
<comment type="caution">
    <text evidence="6">The sequence shown here is derived from an EMBL/GenBank/DDBJ whole genome shotgun (WGS) entry which is preliminary data.</text>
</comment>
<accession>A0ABT5L871</accession>
<keyword evidence="3" id="KW-0963">Cytoplasm</keyword>
<evidence type="ECO:0000256" key="1">
    <source>
        <dbReference type="ARBA" id="ARBA00004496"/>
    </source>
</evidence>
<evidence type="ECO:0000313" key="6">
    <source>
        <dbReference type="EMBL" id="MDC8832072.1"/>
    </source>
</evidence>
<dbReference type="SUPFAM" id="SSF158568">
    <property type="entry name" value="AF1862-like"/>
    <property type="match status" value="1"/>
</dbReference>
<dbReference type="RefSeq" id="WP_273641858.1">
    <property type="nucleotide sequence ID" value="NZ_JAQQXP010000002.1"/>
</dbReference>
<evidence type="ECO:0000313" key="7">
    <source>
        <dbReference type="Proteomes" id="UP001218788"/>
    </source>
</evidence>
<dbReference type="InterPro" id="IPR023101">
    <property type="entry name" value="AF1862-like_dom_sf"/>
</dbReference>
<sequence length="141" mass="16125">MTIDNRQQKLARHVWEWLEGKKVDTGKISNTANGLPAMLQNGGLIQTIAYLRSKHPYVKGANVDKGDKKHFLQLATFLLVQTKSPEVLGEQEWSEENFKELFSLDFNQLRIREAYARSYLDWIKQLARSTANSDTTSAKAQ</sequence>
<proteinExistence type="inferred from homology"/>
<keyword evidence="7" id="KW-1185">Reference proteome</keyword>
<comment type="similarity">
    <text evidence="2">Belongs to the CRISPR system Cmr5 family.</text>
</comment>
<dbReference type="Pfam" id="PF09701">
    <property type="entry name" value="Cas_Cmr5"/>
    <property type="match status" value="1"/>
</dbReference>
<name>A0ABT5L871_9ALTE</name>
<dbReference type="Gene3D" id="1.10.520.30">
    <property type="entry name" value="AF1862-like domain"/>
    <property type="match status" value="1"/>
</dbReference>
<reference evidence="6 7" key="1">
    <citation type="submission" date="2022-10" db="EMBL/GenBank/DDBJ databases">
        <title>Alteromonas sp. chi3 Genome sequencing.</title>
        <authorList>
            <person name="Park S."/>
        </authorList>
    </citation>
    <scope>NUCLEOTIDE SEQUENCE [LARGE SCALE GENOMIC DNA]</scope>
    <source>
        <strain evidence="7">chi3</strain>
    </source>
</reference>
<dbReference type="NCBIfam" id="TIGR01881">
    <property type="entry name" value="cas_Cmr5"/>
    <property type="match status" value="1"/>
</dbReference>
<evidence type="ECO:0000256" key="5">
    <source>
        <dbReference type="ARBA" id="ARBA00030001"/>
    </source>
</evidence>
<evidence type="ECO:0000256" key="3">
    <source>
        <dbReference type="ARBA" id="ARBA00022490"/>
    </source>
</evidence>
<keyword evidence="4" id="KW-0051">Antiviral defense</keyword>
<evidence type="ECO:0000256" key="4">
    <source>
        <dbReference type="ARBA" id="ARBA00023118"/>
    </source>
</evidence>